<dbReference type="RefSeq" id="WP_136842003.1">
    <property type="nucleotide sequence ID" value="NZ_SUPL01000003.1"/>
</dbReference>
<protein>
    <submittedName>
        <fullName evidence="2">PepSY domain-containing protein</fullName>
    </submittedName>
</protein>
<dbReference type="EMBL" id="SUPL01000003">
    <property type="protein sequence ID" value="TJY36178.1"/>
    <property type="molecule type" value="Genomic_DNA"/>
</dbReference>
<feature type="transmembrane region" description="Helical" evidence="1">
    <location>
        <begin position="21"/>
        <end position="42"/>
    </location>
</feature>
<name>A0A4U0EWM5_9FLAO</name>
<dbReference type="InterPro" id="IPR005625">
    <property type="entry name" value="PepSY-ass_TM"/>
</dbReference>
<reference evidence="2 3" key="1">
    <citation type="submission" date="2019-04" db="EMBL/GenBank/DDBJ databases">
        <title>Lacinutrix sp. nov., isolated from marine water.</title>
        <authorList>
            <person name="Kim W."/>
        </authorList>
    </citation>
    <scope>NUCLEOTIDE SEQUENCE [LARGE SCALE GENOMIC DNA]</scope>
    <source>
        <strain evidence="2 3">CAU 1491</strain>
    </source>
</reference>
<evidence type="ECO:0000313" key="3">
    <source>
        <dbReference type="Proteomes" id="UP000307657"/>
    </source>
</evidence>
<dbReference type="OrthoDB" id="271465at2"/>
<sequence length="184" mass="21377">MRKKTKALAKQSRWYRRLHKTVAIPLVVFLFLVGITGLLLTWKDELKLKPPSQKIIQQQQLIGLKSIENIALQYSDSLNLDNTINRIDYRPSKGIAKVRFEYHFTELQINCYTGDIISVKQRTADIIEMIHDGSIIDFLFKSDSHYTKLLYSTLTSLGLILLSISGFMMWLRPKQIKALKQKKH</sequence>
<dbReference type="Proteomes" id="UP000307657">
    <property type="component" value="Unassembled WGS sequence"/>
</dbReference>
<feature type="transmembrane region" description="Helical" evidence="1">
    <location>
        <begin position="149"/>
        <end position="171"/>
    </location>
</feature>
<organism evidence="2 3">
    <name type="scientific">Pontimicrobium aquaticum</name>
    <dbReference type="NCBI Taxonomy" id="2565367"/>
    <lineage>
        <taxon>Bacteria</taxon>
        <taxon>Pseudomonadati</taxon>
        <taxon>Bacteroidota</taxon>
        <taxon>Flavobacteriia</taxon>
        <taxon>Flavobacteriales</taxon>
        <taxon>Flavobacteriaceae</taxon>
        <taxon>Pontimicrobium</taxon>
    </lineage>
</organism>
<evidence type="ECO:0000313" key="2">
    <source>
        <dbReference type="EMBL" id="TJY36178.1"/>
    </source>
</evidence>
<keyword evidence="1" id="KW-0812">Transmembrane</keyword>
<accession>A0A4U0EWM5</accession>
<keyword evidence="3" id="KW-1185">Reference proteome</keyword>
<proteinExistence type="predicted"/>
<gene>
    <name evidence="2" type="ORF">E5167_05790</name>
</gene>
<evidence type="ECO:0000256" key="1">
    <source>
        <dbReference type="SAM" id="Phobius"/>
    </source>
</evidence>
<dbReference type="AlphaFoldDB" id="A0A4U0EWM5"/>
<comment type="caution">
    <text evidence="2">The sequence shown here is derived from an EMBL/GenBank/DDBJ whole genome shotgun (WGS) entry which is preliminary data.</text>
</comment>
<keyword evidence="1" id="KW-0472">Membrane</keyword>
<dbReference type="Pfam" id="PF03929">
    <property type="entry name" value="PepSY_TM"/>
    <property type="match status" value="1"/>
</dbReference>
<keyword evidence="1" id="KW-1133">Transmembrane helix</keyword>